<feature type="transmembrane region" description="Helical" evidence="2">
    <location>
        <begin position="300"/>
        <end position="318"/>
    </location>
</feature>
<evidence type="ECO:0000313" key="4">
    <source>
        <dbReference type="EMBL" id="KAK4199656.1"/>
    </source>
</evidence>
<organism evidence="4 5">
    <name type="scientific">Triangularia verruculosa</name>
    <dbReference type="NCBI Taxonomy" id="2587418"/>
    <lineage>
        <taxon>Eukaryota</taxon>
        <taxon>Fungi</taxon>
        <taxon>Dikarya</taxon>
        <taxon>Ascomycota</taxon>
        <taxon>Pezizomycotina</taxon>
        <taxon>Sordariomycetes</taxon>
        <taxon>Sordariomycetidae</taxon>
        <taxon>Sordariales</taxon>
        <taxon>Podosporaceae</taxon>
        <taxon>Triangularia</taxon>
    </lineage>
</organism>
<feature type="transmembrane region" description="Helical" evidence="2">
    <location>
        <begin position="269"/>
        <end position="288"/>
    </location>
</feature>
<comment type="caution">
    <text evidence="4">The sequence shown here is derived from an EMBL/GenBank/DDBJ whole genome shotgun (WGS) entry which is preliminary data.</text>
</comment>
<proteinExistence type="predicted"/>
<evidence type="ECO:0000256" key="1">
    <source>
        <dbReference type="SAM" id="MobiDB-lite"/>
    </source>
</evidence>
<feature type="region of interest" description="Disordered" evidence="1">
    <location>
        <begin position="1"/>
        <end position="29"/>
    </location>
</feature>
<reference evidence="4" key="1">
    <citation type="journal article" date="2023" name="Mol. Phylogenet. Evol.">
        <title>Genome-scale phylogeny and comparative genomics of the fungal order Sordariales.</title>
        <authorList>
            <person name="Hensen N."/>
            <person name="Bonometti L."/>
            <person name="Westerberg I."/>
            <person name="Brannstrom I.O."/>
            <person name="Guillou S."/>
            <person name="Cros-Aarteil S."/>
            <person name="Calhoun S."/>
            <person name="Haridas S."/>
            <person name="Kuo A."/>
            <person name="Mondo S."/>
            <person name="Pangilinan J."/>
            <person name="Riley R."/>
            <person name="LaButti K."/>
            <person name="Andreopoulos B."/>
            <person name="Lipzen A."/>
            <person name="Chen C."/>
            <person name="Yan M."/>
            <person name="Daum C."/>
            <person name="Ng V."/>
            <person name="Clum A."/>
            <person name="Steindorff A."/>
            <person name="Ohm R.A."/>
            <person name="Martin F."/>
            <person name="Silar P."/>
            <person name="Natvig D.O."/>
            <person name="Lalanne C."/>
            <person name="Gautier V."/>
            <person name="Ament-Velasquez S.L."/>
            <person name="Kruys A."/>
            <person name="Hutchinson M.I."/>
            <person name="Powell A.J."/>
            <person name="Barry K."/>
            <person name="Miller A.N."/>
            <person name="Grigoriev I.V."/>
            <person name="Debuchy R."/>
            <person name="Gladieux P."/>
            <person name="Hiltunen Thoren M."/>
            <person name="Johannesson H."/>
        </authorList>
    </citation>
    <scope>NUCLEOTIDE SEQUENCE</scope>
    <source>
        <strain evidence="4">CBS 315.58</strain>
    </source>
</reference>
<evidence type="ECO:0000259" key="3">
    <source>
        <dbReference type="Pfam" id="PF20237"/>
    </source>
</evidence>
<evidence type="ECO:0000313" key="5">
    <source>
        <dbReference type="Proteomes" id="UP001303160"/>
    </source>
</evidence>
<dbReference type="InterPro" id="IPR046529">
    <property type="entry name" value="DUF6594"/>
</dbReference>
<protein>
    <recommendedName>
        <fullName evidence="3">DUF6594 domain-containing protein</fullName>
    </recommendedName>
</protein>
<keyword evidence="2" id="KW-0472">Membrane</keyword>
<reference evidence="4" key="2">
    <citation type="submission" date="2023-05" db="EMBL/GenBank/DDBJ databases">
        <authorList>
            <consortium name="Lawrence Berkeley National Laboratory"/>
            <person name="Steindorff A."/>
            <person name="Hensen N."/>
            <person name="Bonometti L."/>
            <person name="Westerberg I."/>
            <person name="Brannstrom I.O."/>
            <person name="Guillou S."/>
            <person name="Cros-Aarteil S."/>
            <person name="Calhoun S."/>
            <person name="Haridas S."/>
            <person name="Kuo A."/>
            <person name="Mondo S."/>
            <person name="Pangilinan J."/>
            <person name="Riley R."/>
            <person name="Labutti K."/>
            <person name="Andreopoulos B."/>
            <person name="Lipzen A."/>
            <person name="Chen C."/>
            <person name="Yanf M."/>
            <person name="Daum C."/>
            <person name="Ng V."/>
            <person name="Clum A."/>
            <person name="Ohm R."/>
            <person name="Martin F."/>
            <person name="Silar P."/>
            <person name="Natvig D."/>
            <person name="Lalanne C."/>
            <person name="Gautier V."/>
            <person name="Ament-Velasquez S.L."/>
            <person name="Kruys A."/>
            <person name="Hutchinson M.I."/>
            <person name="Powell A.J."/>
            <person name="Barry K."/>
            <person name="Miller A.N."/>
            <person name="Grigoriev I.V."/>
            <person name="Debuchy R."/>
            <person name="Gladieux P."/>
            <person name="Thoren M.H."/>
            <person name="Johannesson H."/>
        </authorList>
    </citation>
    <scope>NUCLEOTIDE SEQUENCE</scope>
    <source>
        <strain evidence="4">CBS 315.58</strain>
    </source>
</reference>
<dbReference type="Proteomes" id="UP001303160">
    <property type="component" value="Unassembled WGS sequence"/>
</dbReference>
<accession>A0AAN7ASP3</accession>
<name>A0AAN7ASP3_9PEZI</name>
<gene>
    <name evidence="4" type="ORF">QBC40DRAFT_281507</name>
</gene>
<keyword evidence="5" id="KW-1185">Reference proteome</keyword>
<feature type="compositionally biased region" description="Polar residues" evidence="1">
    <location>
        <begin position="19"/>
        <end position="29"/>
    </location>
</feature>
<keyword evidence="2" id="KW-0812">Transmembrane</keyword>
<dbReference type="Pfam" id="PF20237">
    <property type="entry name" value="DUF6594"/>
    <property type="match status" value="1"/>
</dbReference>
<dbReference type="EMBL" id="MU863929">
    <property type="protein sequence ID" value="KAK4199656.1"/>
    <property type="molecule type" value="Genomic_DNA"/>
</dbReference>
<keyword evidence="2" id="KW-1133">Transmembrane helix</keyword>
<feature type="transmembrane region" description="Helical" evidence="2">
    <location>
        <begin position="238"/>
        <end position="262"/>
    </location>
</feature>
<dbReference type="AlphaFoldDB" id="A0AAN7ASP3"/>
<sequence>MAELDNVNLSERGEASAASPATGSPISASATLQGTEFPFPEAKENEDDTPGHTGIALYKKLCREWCFFPALEAEFSLALGFWAAGVRNTFQELKLLERENQAQGLEDYKQHRPNGEFGARKEELMNRLTVELKEFSTLFNSANGIMHQHAPNVTVLNEFRGWCFNRLGLDPSDSGLAAENYKALGPRPSMIDEFLHSVVKNTVKLWIKFRSFIHRLLPTKSTSPAPVSIVLGYTTLHILSHLLVVVLAVVFFAMPLCVMYMAPLKKADLVIVTISFSLLFCVGSFYFGGGSGGLKTDTKFLLLFAYTSVMATLLSNLAPHQELQQGQNCACIAPS</sequence>
<feature type="domain" description="DUF6594" evidence="3">
    <location>
        <begin position="93"/>
        <end position="310"/>
    </location>
</feature>
<evidence type="ECO:0000256" key="2">
    <source>
        <dbReference type="SAM" id="Phobius"/>
    </source>
</evidence>